<comment type="caution">
    <text evidence="1">The sequence shown here is derived from an EMBL/GenBank/DDBJ whole genome shotgun (WGS) entry which is preliminary data.</text>
</comment>
<gene>
    <name evidence="1" type="ORF">CCMP2556_LOCUS49616</name>
</gene>
<protein>
    <submittedName>
        <fullName evidence="1">Uncharacterized protein</fullName>
    </submittedName>
</protein>
<dbReference type="Proteomes" id="UP001642484">
    <property type="component" value="Unassembled WGS sequence"/>
</dbReference>
<accession>A0ABP0S173</accession>
<name>A0ABP0S173_9DINO</name>
<organism evidence="1 2">
    <name type="scientific">Durusdinium trenchii</name>
    <dbReference type="NCBI Taxonomy" id="1381693"/>
    <lineage>
        <taxon>Eukaryota</taxon>
        <taxon>Sar</taxon>
        <taxon>Alveolata</taxon>
        <taxon>Dinophyceae</taxon>
        <taxon>Suessiales</taxon>
        <taxon>Symbiodiniaceae</taxon>
        <taxon>Durusdinium</taxon>
    </lineage>
</organism>
<reference evidence="1 2" key="1">
    <citation type="submission" date="2024-02" db="EMBL/GenBank/DDBJ databases">
        <authorList>
            <person name="Chen Y."/>
            <person name="Shah S."/>
            <person name="Dougan E. K."/>
            <person name="Thang M."/>
            <person name="Chan C."/>
        </authorList>
    </citation>
    <scope>NUCLEOTIDE SEQUENCE [LARGE SCALE GENOMIC DNA]</scope>
</reference>
<evidence type="ECO:0000313" key="2">
    <source>
        <dbReference type="Proteomes" id="UP001642484"/>
    </source>
</evidence>
<evidence type="ECO:0000313" key="1">
    <source>
        <dbReference type="EMBL" id="CAK9106086.1"/>
    </source>
</evidence>
<dbReference type="EMBL" id="CAXAMN010026819">
    <property type="protein sequence ID" value="CAK9106086.1"/>
    <property type="molecule type" value="Genomic_DNA"/>
</dbReference>
<proteinExistence type="predicted"/>
<sequence>MSLSTDKEHLIRQVGDAYDAFMMKIRKSQVTRSDKPLLGLVIDGHVKAGARRRCGVPSVSATLCQPLQAWSLTTCPRTPAYKHKFCPWHVRCLAAFDAEPTAVHSVSRAASLAQSGDDLLRVILSQRGARAEKELSKLTRAENMLVRGYLTACHRVKTLQQVEPVIHDGTTLQELLDLQCQTHKQGDTGKHWNALAESLAYPQMKYIVDKFHSRGHVDAWCVANCGPNVPENSEVVTEINTSICEITFAWLARFKRMTRKMNQFSFWFFDQEVVYERNVTLLSKHGGTWPMDVNPPAADGASTSESESCAEASSCGSCSDSACGPAANCATAVAHLLLG</sequence>
<keyword evidence="2" id="KW-1185">Reference proteome</keyword>